<sequence length="119" mass="13994">MTGHHFNSAKPHSDQTFDFGRRYTDTVEIAKVGPRRVGMNPQFCHWFHCMSRVCRKAWLCGVDPDTGESFEHRRDWIVKRLALLKTKPARHKLIDETPLRINSFNFTAGFLFYMLPKLQ</sequence>
<dbReference type="OrthoDB" id="9814067at2"/>
<dbReference type="EMBL" id="QDDL01000001">
    <property type="protein sequence ID" value="PVZ72438.1"/>
    <property type="molecule type" value="Genomic_DNA"/>
</dbReference>
<evidence type="ECO:0000313" key="2">
    <source>
        <dbReference type="Proteomes" id="UP000244906"/>
    </source>
</evidence>
<reference evidence="1 2" key="1">
    <citation type="submission" date="2018-04" db="EMBL/GenBank/DDBJ databases">
        <title>Thalassorhabdus spongiae gen. nov., sp. nov., isolated from a marine sponge in South-West Iceland.</title>
        <authorList>
            <person name="Knobloch S."/>
            <person name="Daussin A."/>
            <person name="Johannsson R."/>
            <person name="Marteinsson V.T."/>
        </authorList>
    </citation>
    <scope>NUCLEOTIDE SEQUENCE [LARGE SCALE GENOMIC DNA]</scope>
    <source>
        <strain evidence="1 2">Hp12</strain>
    </source>
</reference>
<name>A0A2V1H5A6_9GAMM</name>
<accession>A0A2V1H5A6</accession>
<evidence type="ECO:0000313" key="1">
    <source>
        <dbReference type="EMBL" id="PVZ72438.1"/>
    </source>
</evidence>
<protein>
    <recommendedName>
        <fullName evidence="3">Transposase</fullName>
    </recommendedName>
</protein>
<dbReference type="RefSeq" id="WP_116686024.1">
    <property type="nucleotide sequence ID" value="NZ_CAWNYD010000001.1"/>
</dbReference>
<organism evidence="1 2">
    <name type="scientific">Pelagibaculum spongiae</name>
    <dbReference type="NCBI Taxonomy" id="2080658"/>
    <lineage>
        <taxon>Bacteria</taxon>
        <taxon>Pseudomonadati</taxon>
        <taxon>Pseudomonadota</taxon>
        <taxon>Gammaproteobacteria</taxon>
        <taxon>Oceanospirillales</taxon>
        <taxon>Pelagibaculum</taxon>
    </lineage>
</organism>
<dbReference type="AlphaFoldDB" id="A0A2V1H5A6"/>
<comment type="caution">
    <text evidence="1">The sequence shown here is derived from an EMBL/GenBank/DDBJ whole genome shotgun (WGS) entry which is preliminary data.</text>
</comment>
<evidence type="ECO:0008006" key="3">
    <source>
        <dbReference type="Google" id="ProtNLM"/>
    </source>
</evidence>
<dbReference type="Proteomes" id="UP000244906">
    <property type="component" value="Unassembled WGS sequence"/>
</dbReference>
<proteinExistence type="predicted"/>
<keyword evidence="2" id="KW-1185">Reference proteome</keyword>
<gene>
    <name evidence="1" type="ORF">DC094_05385</name>
</gene>